<gene>
    <name evidence="3" type="ORF">CLV70_107167</name>
</gene>
<proteinExistence type="predicted"/>
<dbReference type="AlphaFoldDB" id="A0A2T0S620"/>
<dbReference type="OrthoDB" id="3375511at2"/>
<keyword evidence="2" id="KW-1133">Transmembrane helix</keyword>
<feature type="region of interest" description="Disordered" evidence="1">
    <location>
        <begin position="1"/>
        <end position="25"/>
    </location>
</feature>
<evidence type="ECO:0000256" key="1">
    <source>
        <dbReference type="SAM" id="MobiDB-lite"/>
    </source>
</evidence>
<evidence type="ECO:0000313" key="4">
    <source>
        <dbReference type="Proteomes" id="UP000239209"/>
    </source>
</evidence>
<dbReference type="RefSeq" id="WP_106127459.1">
    <property type="nucleotide sequence ID" value="NZ_PVZG01000007.1"/>
</dbReference>
<evidence type="ECO:0000256" key="2">
    <source>
        <dbReference type="SAM" id="Phobius"/>
    </source>
</evidence>
<organism evidence="3 4">
    <name type="scientific">Pseudosporangium ferrugineum</name>
    <dbReference type="NCBI Taxonomy" id="439699"/>
    <lineage>
        <taxon>Bacteria</taxon>
        <taxon>Bacillati</taxon>
        <taxon>Actinomycetota</taxon>
        <taxon>Actinomycetes</taxon>
        <taxon>Micromonosporales</taxon>
        <taxon>Micromonosporaceae</taxon>
        <taxon>Pseudosporangium</taxon>
    </lineage>
</organism>
<sequence length="256" mass="27047">MGSLSDNGGGWPGDGGSPDGLPDLPEEWGVIVVPDDLSELSDEVTAIRAELRRSLRPTRWERFADRPTMRILRRLGSAGLRAPVLIISMAILVTIASLFASTWPGPSRSPATQRTANTTDEGPGLLPALELIGTEGQTVALRGQLPAVVLLTDRCDCDRLVAQTTAAVRPEIAVVTVVSGPASATTLAPPTSTTPQAQGKTVHALRDPTDELRSTMNLGAPDGTAAVLLIARDGRIVRKLPRTATISDFQPDLARL</sequence>
<dbReference type="EMBL" id="PVZG01000007">
    <property type="protein sequence ID" value="PRY28862.1"/>
    <property type="molecule type" value="Genomic_DNA"/>
</dbReference>
<feature type="transmembrane region" description="Helical" evidence="2">
    <location>
        <begin position="78"/>
        <end position="100"/>
    </location>
</feature>
<feature type="compositionally biased region" description="Gly residues" evidence="1">
    <location>
        <begin position="7"/>
        <end position="18"/>
    </location>
</feature>
<dbReference type="Proteomes" id="UP000239209">
    <property type="component" value="Unassembled WGS sequence"/>
</dbReference>
<evidence type="ECO:0000313" key="3">
    <source>
        <dbReference type="EMBL" id="PRY28862.1"/>
    </source>
</evidence>
<comment type="caution">
    <text evidence="3">The sequence shown here is derived from an EMBL/GenBank/DDBJ whole genome shotgun (WGS) entry which is preliminary data.</text>
</comment>
<accession>A0A2T0S620</accession>
<keyword evidence="2" id="KW-0472">Membrane</keyword>
<keyword evidence="4" id="KW-1185">Reference proteome</keyword>
<keyword evidence="2" id="KW-0812">Transmembrane</keyword>
<protein>
    <submittedName>
        <fullName evidence="3">Uncharacterized protein</fullName>
    </submittedName>
</protein>
<name>A0A2T0S620_9ACTN</name>
<reference evidence="3 4" key="1">
    <citation type="submission" date="2018-03" db="EMBL/GenBank/DDBJ databases">
        <title>Genomic Encyclopedia of Archaeal and Bacterial Type Strains, Phase II (KMG-II): from individual species to whole genera.</title>
        <authorList>
            <person name="Goeker M."/>
        </authorList>
    </citation>
    <scope>NUCLEOTIDE SEQUENCE [LARGE SCALE GENOMIC DNA]</scope>
    <source>
        <strain evidence="3 4">DSM 45348</strain>
    </source>
</reference>